<evidence type="ECO:0000313" key="1">
    <source>
        <dbReference type="EMBL" id="THU69504.1"/>
    </source>
</evidence>
<dbReference type="AlphaFoldDB" id="A0A4S8K3X6"/>
<accession>A0A4S8K3X6</accession>
<protein>
    <submittedName>
        <fullName evidence="1">Uncharacterized protein</fullName>
    </submittedName>
</protein>
<dbReference type="Proteomes" id="UP000317650">
    <property type="component" value="Chromosome 8"/>
</dbReference>
<sequence length="150" mass="16371">MLLASLPVPCPTAPISSHPITGETRVPRTGPTWQPAGRHLSFYCPYLPRLSSLSTNKTFVLGPWSAAAASAVLLRPNKMASETITDELLARDILDQSMSCLVEVASVWPIEELDARFATSLIEGNAKGRSWEMMEKCGLLSLLLFDDLNV</sequence>
<comment type="caution">
    <text evidence="1">The sequence shown here is derived from an EMBL/GenBank/DDBJ whole genome shotgun (WGS) entry which is preliminary data.</text>
</comment>
<evidence type="ECO:0000313" key="2">
    <source>
        <dbReference type="Proteomes" id="UP000317650"/>
    </source>
</evidence>
<gene>
    <name evidence="1" type="ORF">C4D60_Mb08t15100</name>
</gene>
<reference evidence="1 2" key="1">
    <citation type="journal article" date="2019" name="Nat. Plants">
        <title>Genome sequencing of Musa balbisiana reveals subgenome evolution and function divergence in polyploid bananas.</title>
        <authorList>
            <person name="Yao X."/>
        </authorList>
    </citation>
    <scope>NUCLEOTIDE SEQUENCE [LARGE SCALE GENOMIC DNA]</scope>
    <source>
        <strain evidence="2">cv. DH-PKW</strain>
        <tissue evidence="1">Leaves</tissue>
    </source>
</reference>
<organism evidence="1 2">
    <name type="scientific">Musa balbisiana</name>
    <name type="common">Banana</name>
    <dbReference type="NCBI Taxonomy" id="52838"/>
    <lineage>
        <taxon>Eukaryota</taxon>
        <taxon>Viridiplantae</taxon>
        <taxon>Streptophyta</taxon>
        <taxon>Embryophyta</taxon>
        <taxon>Tracheophyta</taxon>
        <taxon>Spermatophyta</taxon>
        <taxon>Magnoliopsida</taxon>
        <taxon>Liliopsida</taxon>
        <taxon>Zingiberales</taxon>
        <taxon>Musaceae</taxon>
        <taxon>Musa</taxon>
    </lineage>
</organism>
<proteinExistence type="predicted"/>
<dbReference type="EMBL" id="PYDT01000002">
    <property type="protein sequence ID" value="THU69504.1"/>
    <property type="molecule type" value="Genomic_DNA"/>
</dbReference>
<name>A0A4S8K3X6_MUSBA</name>
<keyword evidence="2" id="KW-1185">Reference proteome</keyword>